<accession>A0A834XK40</accession>
<dbReference type="PANTHER" id="PTHR22754">
    <property type="entry name" value="DISCO-INTERACTING PROTEIN 2 DIP2 -RELATED"/>
    <property type="match status" value="1"/>
</dbReference>
<proteinExistence type="inferred from homology"/>
<dbReference type="FunFam" id="3.30.300.30:FF:000001">
    <property type="entry name" value="DIP2 disco-interacting protein 2 homolog C"/>
    <property type="match status" value="1"/>
</dbReference>
<feature type="domain" description="AMP-dependent synthetase/ligase" evidence="3">
    <location>
        <begin position="981"/>
        <end position="1379"/>
    </location>
</feature>
<feature type="region of interest" description="Disordered" evidence="2">
    <location>
        <begin position="636"/>
        <end position="707"/>
    </location>
</feature>
<dbReference type="CDD" id="cd05905">
    <property type="entry name" value="Dip2"/>
    <property type="match status" value="2"/>
</dbReference>
<feature type="compositionally biased region" description="Polar residues" evidence="2">
    <location>
        <begin position="698"/>
        <end position="707"/>
    </location>
</feature>
<name>A0A834XK40_APHGI</name>
<reference evidence="5 6" key="1">
    <citation type="submission" date="2020-08" db="EMBL/GenBank/DDBJ databases">
        <title>Aphidius gifuensis genome sequencing and assembly.</title>
        <authorList>
            <person name="Du Z."/>
        </authorList>
    </citation>
    <scope>NUCLEOTIDE SEQUENCE [LARGE SCALE GENOMIC DNA]</scope>
    <source>
        <strain evidence="5">YNYX2018</strain>
        <tissue evidence="5">Adults</tissue>
    </source>
</reference>
<dbReference type="InterPro" id="IPR000873">
    <property type="entry name" value="AMP-dep_synth/lig_dom"/>
</dbReference>
<feature type="compositionally biased region" description="Gly residues" evidence="2">
    <location>
        <begin position="657"/>
        <end position="668"/>
    </location>
</feature>
<dbReference type="InterPro" id="IPR042099">
    <property type="entry name" value="ANL_N_sf"/>
</dbReference>
<evidence type="ECO:0000256" key="1">
    <source>
        <dbReference type="ARBA" id="ARBA00007735"/>
    </source>
</evidence>
<dbReference type="InterPro" id="IPR045851">
    <property type="entry name" value="AMP-bd_C_sf"/>
</dbReference>
<keyword evidence="6" id="KW-1185">Reference proteome</keyword>
<feature type="compositionally biased region" description="Gly residues" evidence="2">
    <location>
        <begin position="636"/>
        <end position="650"/>
    </location>
</feature>
<dbReference type="PANTHER" id="PTHR22754:SF32">
    <property type="entry name" value="DISCO-INTERACTING PROTEIN 2"/>
    <property type="match status" value="1"/>
</dbReference>
<feature type="compositionally biased region" description="Low complexity" evidence="2">
    <location>
        <begin position="804"/>
        <end position="814"/>
    </location>
</feature>
<dbReference type="InterPro" id="IPR037337">
    <property type="entry name" value="Dip2-like_dom"/>
</dbReference>
<dbReference type="EMBL" id="JACMRX010000005">
    <property type="protein sequence ID" value="KAF7988693.1"/>
    <property type="molecule type" value="Genomic_DNA"/>
</dbReference>
<evidence type="ECO:0000313" key="5">
    <source>
        <dbReference type="EMBL" id="KAF7988693.1"/>
    </source>
</evidence>
<dbReference type="Pfam" id="PF00501">
    <property type="entry name" value="AMP-binding"/>
    <property type="match status" value="2"/>
</dbReference>
<feature type="domain" description="AMP-binding enzyme C-terminal" evidence="4">
    <location>
        <begin position="2120"/>
        <end position="2222"/>
    </location>
</feature>
<dbReference type="OrthoDB" id="69964at2759"/>
<protein>
    <recommendedName>
        <fullName evidence="7">Disco-interacting protein 2</fullName>
    </recommendedName>
</protein>
<evidence type="ECO:0000313" key="6">
    <source>
        <dbReference type="Proteomes" id="UP000639338"/>
    </source>
</evidence>
<feature type="compositionally biased region" description="Basic residues" evidence="2">
    <location>
        <begin position="673"/>
        <end position="682"/>
    </location>
</feature>
<evidence type="ECO:0008006" key="7">
    <source>
        <dbReference type="Google" id="ProtNLM"/>
    </source>
</evidence>
<comment type="similarity">
    <text evidence="1">Belongs to the DIP2 family.</text>
</comment>
<feature type="region of interest" description="Disordered" evidence="2">
    <location>
        <begin position="279"/>
        <end position="301"/>
    </location>
</feature>
<feature type="domain" description="AMP-dependent synthetase/ligase" evidence="3">
    <location>
        <begin position="1624"/>
        <end position="2030"/>
    </location>
</feature>
<dbReference type="Gene3D" id="3.40.50.12780">
    <property type="entry name" value="N-terminal domain of ligase-like"/>
    <property type="match status" value="2"/>
</dbReference>
<evidence type="ECO:0000259" key="3">
    <source>
        <dbReference type="Pfam" id="PF00501"/>
    </source>
</evidence>
<evidence type="ECO:0000259" key="4">
    <source>
        <dbReference type="Pfam" id="PF23024"/>
    </source>
</evidence>
<organism evidence="5 6">
    <name type="scientific">Aphidius gifuensis</name>
    <name type="common">Parasitoid wasp</name>
    <dbReference type="NCBI Taxonomy" id="684658"/>
    <lineage>
        <taxon>Eukaryota</taxon>
        <taxon>Metazoa</taxon>
        <taxon>Ecdysozoa</taxon>
        <taxon>Arthropoda</taxon>
        <taxon>Hexapoda</taxon>
        <taxon>Insecta</taxon>
        <taxon>Pterygota</taxon>
        <taxon>Neoptera</taxon>
        <taxon>Endopterygota</taxon>
        <taxon>Hymenoptera</taxon>
        <taxon>Apocrita</taxon>
        <taxon>Ichneumonoidea</taxon>
        <taxon>Braconidae</taxon>
        <taxon>Aphidiinae</taxon>
        <taxon>Aphidius</taxon>
    </lineage>
</organism>
<dbReference type="Pfam" id="PF23024">
    <property type="entry name" value="AMP-dom_DIP2-like"/>
    <property type="match status" value="1"/>
</dbReference>
<comment type="caution">
    <text evidence="5">The sequence shown here is derived from an EMBL/GenBank/DDBJ whole genome shotgun (WGS) entry which is preliminary data.</text>
</comment>
<dbReference type="SUPFAM" id="SSF56801">
    <property type="entry name" value="Acetyl-CoA synthetase-like"/>
    <property type="match status" value="2"/>
</dbReference>
<feature type="compositionally biased region" description="Basic and acidic residues" evidence="2">
    <location>
        <begin position="729"/>
        <end position="741"/>
    </location>
</feature>
<feature type="compositionally biased region" description="Pro residues" evidence="2">
    <location>
        <begin position="818"/>
        <end position="832"/>
    </location>
</feature>
<gene>
    <name evidence="5" type="ORF">HCN44_001266</name>
</gene>
<dbReference type="Gene3D" id="3.30.300.30">
    <property type="match status" value="2"/>
</dbReference>
<sequence length="2231" mass="244832">MRSISFDKLRRLIGRKKDRNEPSFKRSESFKRISIRKSYLDRGKRRNKALIKTNDIVNNNDDNDTIQHVDVPVEIDNTSENKNIIIDDKTKTFDLDNNTKKLKNSNSSLHTTIAYDDWLNDINDTKINEILYNEDKLLSNDEEKNYDDDDDDISLSEKTEESLNLSDDFVASKLTSMSINSKSTLSDIESLTLADNGPPSVSVSLGRIWLGAALMPFPKVSSPSSIKSSISTSTSSLTSITTTTSIPFDTLTCTSTNKNRHRSLDSAWKEQNKSRYESAQITVSRTVSAPEKSQKNHQSTFNSLSTSISKIAHCNKSSNKLNKTGLSFFGKKKLSKSNKNSTTTIDNYDDNDDDDDDNKNLIIIDQDKLGFVLPEKRKLKKATHIWQEIRYFKNIDATFDVVVNNDSMNISSSLNNNNNITTKYNENKTFCNTINQQNQLYNTLASSSTCSKSSIVSTTTTTTNVLKISDFNEDKILSEKLRNILAQRPIWKPSINNDKKLQKKYTKKNQQNHNYLNDYYDNFYSSSQSINSISSSNKDTQLNYYRCLSTSGSSESDNDTFYEEKNFIIHKKNKRFNLPPKRRSLSRKKSKNSYQRQPVYLVRKYSLLKKQPRDITQKGYEKKKARILQQYASKHIGGGNISGGGTGGSAGDKSNYGSGGGGGGGIGGARPQPRARRTQRRVTHSEKRYHSGNRLVPGNTSSLLGPSCSVGNTGSIAEAAAKRGNRRLTRNESRYHSEVRQEAVQQALAAMQTRPKPSLPMPSKRTSVMARSPERERQESGESSSDEDSVVTEESPGTGGPTGTGLSDTSSTGSARDTPPPPRPPARRPPPADITDIAEYTPHAYCNIQPPDVTHTTTQSRRPGADRVNRYHVVDENNTGTTGRWKVSAKIQQLLNTLKRPKKRPLPEFYEDDDIELEIAANPKDPNAPKPEGGIMTSAIGEQLSVPSGLPRSLEAAIQRYGSATYKAPAATVLDPNGKLFVTLTYGKLLSRSYKIAYTLLNRALTRTVGECCLKPGDRIALVYPNNDPISFMCAFYGCLQAGIVPVPIEVPLTRRDAGSQQIGFLLGSCGVQVALTSEACLKGLPKTTAGDVVAFKGWPKLHWFVTEHLGKIPKDWMPQPRLTDETPAYIEYSTDKDGSVMGVTVTRSAMLANCRSLTMACGYTEGENAVCVLDFKREVGLWHSTLTSILNGMHVIFIPYALMKVNPASWMQMITKHRASVAVVKSRDLHWGLLATKDHKDISLASLRLLLVADGANPWSLSSCDQFLSVFQPKGLRPDAVCPCASSSEALTVSVRRPGRAGVNATGRGVLSMSGLSYGVVRVDQENSLTSLTLQDCGQVMPGSVVVVVKMEGQPLICKTDEVGEICVNSTATGSQYWGLQGLTNNTFKVIPQQSDGTPIAGTGDTEYVRSGLLGFLGPGNLIFVCGSRDGLMTVTGRKHNADDIIATVLAVEPMKFIYRGRIAVFSVRVLRDERICVVAEQRPDCSEEESFQWMSRVLQAVDSIHAVGIYCLALVPPNYLPKTPLGGIHLSETKRRFLEGALHPANVLLCPHTCVTNLPKPREIHSAGDSVSDVGPASVMVGNIVQGNRLASAQGRDLGVLDEDSDNAKKYQFISEILRWRAMSTSDHVIFTLLNAKGVVTTSLSCSQLHKKAEKIGNLLLDKGRINTGDHVALLFPPGTDLICAFYGCLYVGAVPVTIRPPHPQNLQTTLPTVRMIVDVSKSVLVLTNQNMVRLLKSKEANNVVEIKSWPTILDMDDMPKKKLPVMYRAPTAEMLAYLDFSVSTTGMLAGIKMSHAAVTSLCRAMKLACELYPSRHIALCLDPYSGLGFALWCLSSIYSGHHSILIPPSEVEANPALWLSAVSQSRVRDTFCSYGVMELCTKGLGSSVHTLKTRGVSLACVRTCVVVAEERPRIALTTSFSKLFSALGLSPRAVSTSFGCRVNTAICLQGASSPEPSTVYVDLRALRNDRVSLVERGSPHSLCLMESGKLLPGVKVIIANPETKGQCGDSHLGEIWVQSSHNASGYFTIYGDESDYADHFNARLVTGNTGEVYARTGYLGFLRRTECVQQSAVGGDQLIPGAPPITTDNISISDLDISAPGDAELHDAVFVVGALDEAILLRGMKYHPIDIENSVMRCHKKIAECAVFTWTNLLVVVVELNGSESEALDLVALVTSAVLEEHHLVVGVVVVVDPGVVPINSRGEKQRQHLRDGFLADQLDPIYVAYNM</sequence>
<dbReference type="Proteomes" id="UP000639338">
    <property type="component" value="Unassembled WGS sequence"/>
</dbReference>
<evidence type="ECO:0000256" key="2">
    <source>
        <dbReference type="SAM" id="MobiDB-lite"/>
    </source>
</evidence>
<feature type="region of interest" description="Disordered" evidence="2">
    <location>
        <begin position="722"/>
        <end position="867"/>
    </location>
</feature>
<dbReference type="InterPro" id="IPR025110">
    <property type="entry name" value="AMP-bd_C"/>
</dbReference>